<dbReference type="EMBL" id="JANQAO010000004">
    <property type="protein sequence ID" value="MDM5148169.1"/>
    <property type="molecule type" value="Genomic_DNA"/>
</dbReference>
<evidence type="ECO:0000313" key="9">
    <source>
        <dbReference type="Proteomes" id="UP001168167"/>
    </source>
</evidence>
<dbReference type="InterPro" id="IPR012257">
    <property type="entry name" value="Glc_ox_4Fe-4S"/>
</dbReference>
<proteinExistence type="predicted"/>
<dbReference type="InterPro" id="IPR017900">
    <property type="entry name" value="4Fe4S_Fe_S_CS"/>
</dbReference>
<keyword evidence="5 6" id="KW-0411">Iron-sulfur</keyword>
<dbReference type="InterPro" id="IPR004017">
    <property type="entry name" value="Cys_rich_dom"/>
</dbReference>
<keyword evidence="2 6" id="KW-0479">Metal-binding</keyword>
<protein>
    <recommendedName>
        <fullName evidence="6">Glycolate oxidase iron-sulfur subunit</fullName>
        <ecNumber evidence="6">1.1.99.14</ecNumber>
    </recommendedName>
</protein>
<evidence type="ECO:0000313" key="8">
    <source>
        <dbReference type="EMBL" id="MDM5148169.1"/>
    </source>
</evidence>
<keyword evidence="3" id="KW-0677">Repeat</keyword>
<keyword evidence="1 6" id="KW-0004">4Fe-4S</keyword>
<accession>A0ABT7QNA5</accession>
<evidence type="ECO:0000256" key="6">
    <source>
        <dbReference type="PIRNR" id="PIRNR000139"/>
    </source>
</evidence>
<keyword evidence="9" id="KW-1185">Reference proteome</keyword>
<dbReference type="Gene3D" id="1.10.1060.10">
    <property type="entry name" value="Alpha-helical ferredoxin"/>
    <property type="match status" value="1"/>
</dbReference>
<dbReference type="PANTHER" id="PTHR32479">
    <property type="entry name" value="GLYCOLATE OXIDASE IRON-SULFUR SUBUNIT"/>
    <property type="match status" value="1"/>
</dbReference>
<dbReference type="NCBIfam" id="NF008434">
    <property type="entry name" value="PRK11274.1"/>
    <property type="match status" value="1"/>
</dbReference>
<dbReference type="Pfam" id="PF02754">
    <property type="entry name" value="CCG"/>
    <property type="match status" value="2"/>
</dbReference>
<keyword evidence="8" id="KW-0560">Oxidoreductase</keyword>
<evidence type="ECO:0000259" key="7">
    <source>
        <dbReference type="PROSITE" id="PS51379"/>
    </source>
</evidence>
<keyword evidence="4 6" id="KW-0408">Iron</keyword>
<dbReference type="Pfam" id="PF12838">
    <property type="entry name" value="Fer4_7"/>
    <property type="match status" value="1"/>
</dbReference>
<dbReference type="Proteomes" id="UP001168167">
    <property type="component" value="Unassembled WGS sequence"/>
</dbReference>
<dbReference type="GO" id="GO:0019154">
    <property type="term" value="F:glycolate dehydrogenase activity"/>
    <property type="evidence" value="ECO:0007669"/>
    <property type="project" value="UniProtKB-EC"/>
</dbReference>
<reference evidence="8" key="1">
    <citation type="submission" date="2022-08" db="EMBL/GenBank/DDBJ databases">
        <authorList>
            <person name="Dzunkova M."/>
            <person name="La Clair J."/>
            <person name="Tyml T."/>
            <person name="Doud D."/>
            <person name="Schulz F."/>
            <person name="Piquer S."/>
            <person name="Porcel Sanchis D."/>
            <person name="Osborn A."/>
            <person name="Robinson D."/>
            <person name="Louie K.B."/>
            <person name="Bowen B.P."/>
            <person name="Bowers R."/>
            <person name="Lee J."/>
            <person name="Arnau Llombart V."/>
            <person name="Diaz Villanueva W."/>
            <person name="Gosliner T."/>
            <person name="Northen T."/>
            <person name="Cheng J.-F."/>
            <person name="Burkart M.D."/>
            <person name="Woyke T."/>
        </authorList>
    </citation>
    <scope>NUCLEOTIDE SEQUENCE</scope>
    <source>
        <strain evidence="8">Df01</strain>
    </source>
</reference>
<dbReference type="InterPro" id="IPR009051">
    <property type="entry name" value="Helical_ferredxn"/>
</dbReference>
<name>A0ABT7QNA5_9GAMM</name>
<gene>
    <name evidence="8" type="primary">glcF</name>
    <name evidence="8" type="ORF">NQX30_07335</name>
</gene>
<dbReference type="PROSITE" id="PS51379">
    <property type="entry name" value="4FE4S_FER_2"/>
    <property type="match status" value="2"/>
</dbReference>
<evidence type="ECO:0000256" key="1">
    <source>
        <dbReference type="ARBA" id="ARBA00022485"/>
    </source>
</evidence>
<dbReference type="PROSITE" id="PS00198">
    <property type="entry name" value="4FE4S_FER_1"/>
    <property type="match status" value="1"/>
</dbReference>
<evidence type="ECO:0000256" key="3">
    <source>
        <dbReference type="ARBA" id="ARBA00022737"/>
    </source>
</evidence>
<keyword evidence="6" id="KW-0813">Transport</keyword>
<feature type="domain" description="4Fe-4S ferredoxin-type" evidence="7">
    <location>
        <begin position="15"/>
        <end position="45"/>
    </location>
</feature>
<comment type="catalytic activity">
    <reaction evidence="6">
        <text>glycolate + A = glyoxylate + AH2</text>
        <dbReference type="Rhea" id="RHEA:21264"/>
        <dbReference type="ChEBI" id="CHEBI:13193"/>
        <dbReference type="ChEBI" id="CHEBI:17499"/>
        <dbReference type="ChEBI" id="CHEBI:29805"/>
        <dbReference type="ChEBI" id="CHEBI:36655"/>
        <dbReference type="EC" id="1.1.99.14"/>
    </reaction>
</comment>
<keyword evidence="6" id="KW-0249">Electron transport</keyword>
<dbReference type="InterPro" id="IPR017896">
    <property type="entry name" value="4Fe4S_Fe-S-bd"/>
</dbReference>
<comment type="function">
    <text evidence="6">Component of a complex that catalyzes the oxidation of glycolate to glyoxylate.</text>
</comment>
<dbReference type="PANTHER" id="PTHR32479:SF17">
    <property type="entry name" value="GLYCOLATE OXIDASE IRON-SULFUR SUBUNIT"/>
    <property type="match status" value="1"/>
</dbReference>
<dbReference type="SUPFAM" id="SSF54862">
    <property type="entry name" value="4Fe-4S ferredoxins"/>
    <property type="match status" value="1"/>
</dbReference>
<comment type="catalytic activity">
    <reaction evidence="6">
        <text>(R)-lactate + A = pyruvate + AH2</text>
        <dbReference type="Rhea" id="RHEA:15089"/>
        <dbReference type="ChEBI" id="CHEBI:13193"/>
        <dbReference type="ChEBI" id="CHEBI:15361"/>
        <dbReference type="ChEBI" id="CHEBI:16004"/>
        <dbReference type="ChEBI" id="CHEBI:17499"/>
    </reaction>
</comment>
<dbReference type="PIRSF" id="PIRSF000139">
    <property type="entry name" value="Glc_ox_4Fe-4S"/>
    <property type="match status" value="1"/>
</dbReference>
<dbReference type="EC" id="1.1.99.14" evidence="6"/>
<evidence type="ECO:0000256" key="5">
    <source>
        <dbReference type="ARBA" id="ARBA00023014"/>
    </source>
</evidence>
<reference evidence="8" key="2">
    <citation type="journal article" date="2023" name="Microbiome">
        <title>Synthase-selected sorting approach identifies a beta-lactone synthase in a nudibranch symbiotic bacterium.</title>
        <authorList>
            <person name="Dzunkova M."/>
            <person name="La Clair J.J."/>
            <person name="Tyml T."/>
            <person name="Doud D."/>
            <person name="Schulz F."/>
            <person name="Piquer-Esteban S."/>
            <person name="Porcel Sanchis D."/>
            <person name="Osborn A."/>
            <person name="Robinson D."/>
            <person name="Louie K.B."/>
            <person name="Bowen B.P."/>
            <person name="Bowers R.M."/>
            <person name="Lee J."/>
            <person name="Arnau V."/>
            <person name="Diaz-Villanueva W."/>
            <person name="Stepanauskas R."/>
            <person name="Gosliner T."/>
            <person name="Date S.V."/>
            <person name="Northen T.R."/>
            <person name="Cheng J.F."/>
            <person name="Burkart M.D."/>
            <person name="Woyke T."/>
        </authorList>
    </citation>
    <scope>NUCLEOTIDE SEQUENCE</scope>
    <source>
        <strain evidence="8">Df01</strain>
    </source>
</reference>
<evidence type="ECO:0000256" key="2">
    <source>
        <dbReference type="ARBA" id="ARBA00022723"/>
    </source>
</evidence>
<sequence>MQSNISPDFIDEKAAGQARDIIRSCVHCGMCCAVCPTYALDGDERDSPRGRIYLINEMLAQGAPSAITLKHLDRCLTCRACETACPSGVRYGELLDIGRHAAEPARTQASVWLRRLVGTVLSNPRLLNMMAAIATMGRFALPTSWRAHFERRRLPHPVRHSRNVIMLAGCAESALSAQTHAALVDVLGAIGIGVINPPNTGCCGALRFHLNQQEAAQADMRRNVAAWATLLRSGEAEAVIMTASGCDVMVREYAHQLNTPEAALVTKKTLNIIELLEQEWPVLQTKLYPPTNKKIAYHSPCTMQNALDLGGRVEALLSAAGYDITLPTNKTQCCGSAGTYSLLQPSRAKRLRADKIRNLTACDGQRTVTANIGCQLFLTSGGLPTMHWLELLAELIVVNLTKTCKKNAPSASIKVCD</sequence>
<organism evidence="8 9">
    <name type="scientific">Candidatus Doriopsillibacter californiensis</name>
    <dbReference type="NCBI Taxonomy" id="2970740"/>
    <lineage>
        <taxon>Bacteria</taxon>
        <taxon>Pseudomonadati</taxon>
        <taxon>Pseudomonadota</taxon>
        <taxon>Gammaproteobacteria</taxon>
        <taxon>Candidatus Tethybacterales</taxon>
        <taxon>Candidatus Persebacteraceae</taxon>
        <taxon>Candidatus Doriopsillibacter</taxon>
    </lineage>
</organism>
<comment type="caution">
    <text evidence="8">The sequence shown here is derived from an EMBL/GenBank/DDBJ whole genome shotgun (WGS) entry which is preliminary data.</text>
</comment>
<comment type="cofactor">
    <cofactor evidence="6">
        <name>[4Fe-4S] cluster</name>
        <dbReference type="ChEBI" id="CHEBI:49883"/>
    </cofactor>
    <text evidence="6">Binds 2 [4Fe-4S] clusters.</text>
</comment>
<evidence type="ECO:0000256" key="4">
    <source>
        <dbReference type="ARBA" id="ARBA00023004"/>
    </source>
</evidence>
<feature type="domain" description="4Fe-4S ferredoxin-type" evidence="7">
    <location>
        <begin position="65"/>
        <end position="95"/>
    </location>
</feature>